<dbReference type="InterPro" id="IPR012341">
    <property type="entry name" value="6hp_glycosidase-like_sf"/>
</dbReference>
<dbReference type="PANTHER" id="PTHR42899:SF1">
    <property type="entry name" value="SPERMATOGENESIS-ASSOCIATED PROTEIN 20"/>
    <property type="match status" value="1"/>
</dbReference>
<dbReference type="CDD" id="cd02955">
    <property type="entry name" value="SSP411"/>
    <property type="match status" value="1"/>
</dbReference>
<gene>
    <name evidence="2" type="ORF">WJX81_000506</name>
</gene>
<dbReference type="SUPFAM" id="SSF48208">
    <property type="entry name" value="Six-hairpin glycosidases"/>
    <property type="match status" value="1"/>
</dbReference>
<protein>
    <recommendedName>
        <fullName evidence="1">Spermatogenesis-associated protein 20-like TRX domain-containing protein</fullName>
    </recommendedName>
</protein>
<dbReference type="InterPro" id="IPR004879">
    <property type="entry name" value="Ssp411-like_TRX"/>
</dbReference>
<evidence type="ECO:0000259" key="1">
    <source>
        <dbReference type="Pfam" id="PF03190"/>
    </source>
</evidence>
<comment type="caution">
    <text evidence="2">The sequence shown here is derived from an EMBL/GenBank/DDBJ whole genome shotgun (WGS) entry which is preliminary data.</text>
</comment>
<dbReference type="EMBL" id="JALJOU010000084">
    <property type="protein sequence ID" value="KAK9822685.1"/>
    <property type="molecule type" value="Genomic_DNA"/>
</dbReference>
<dbReference type="Pfam" id="PF03190">
    <property type="entry name" value="Thioredox_DsbH"/>
    <property type="match status" value="1"/>
</dbReference>
<reference evidence="2 3" key="1">
    <citation type="journal article" date="2024" name="Nat. Commun.">
        <title>Phylogenomics reveals the evolutionary origins of lichenization in chlorophyte algae.</title>
        <authorList>
            <person name="Puginier C."/>
            <person name="Libourel C."/>
            <person name="Otte J."/>
            <person name="Skaloud P."/>
            <person name="Haon M."/>
            <person name="Grisel S."/>
            <person name="Petersen M."/>
            <person name="Berrin J.G."/>
            <person name="Delaux P.M."/>
            <person name="Dal Grande F."/>
            <person name="Keller J."/>
        </authorList>
    </citation>
    <scope>NUCLEOTIDE SEQUENCE [LARGE SCALE GENOMIC DNA]</scope>
    <source>
        <strain evidence="2 3">SAG 245.80</strain>
    </source>
</reference>
<dbReference type="Gene3D" id="1.50.10.10">
    <property type="match status" value="1"/>
</dbReference>
<dbReference type="SUPFAM" id="SSF52833">
    <property type="entry name" value="Thioredoxin-like"/>
    <property type="match status" value="1"/>
</dbReference>
<dbReference type="Proteomes" id="UP001445335">
    <property type="component" value="Unassembled WGS sequence"/>
</dbReference>
<dbReference type="GO" id="GO:0009507">
    <property type="term" value="C:chloroplast"/>
    <property type="evidence" value="ECO:0007669"/>
    <property type="project" value="TreeGrafter"/>
</dbReference>
<evidence type="ECO:0000313" key="2">
    <source>
        <dbReference type="EMBL" id="KAK9822685.1"/>
    </source>
</evidence>
<evidence type="ECO:0000313" key="3">
    <source>
        <dbReference type="Proteomes" id="UP001445335"/>
    </source>
</evidence>
<organism evidence="2 3">
    <name type="scientific">Elliptochloris bilobata</name>
    <dbReference type="NCBI Taxonomy" id="381761"/>
    <lineage>
        <taxon>Eukaryota</taxon>
        <taxon>Viridiplantae</taxon>
        <taxon>Chlorophyta</taxon>
        <taxon>core chlorophytes</taxon>
        <taxon>Trebouxiophyceae</taxon>
        <taxon>Trebouxiophyceae incertae sedis</taxon>
        <taxon>Elliptochloris clade</taxon>
        <taxon>Elliptochloris</taxon>
    </lineage>
</organism>
<name>A0AAW1QMM8_9CHLO</name>
<dbReference type="AlphaFoldDB" id="A0AAW1QMM8"/>
<dbReference type="InterPro" id="IPR036249">
    <property type="entry name" value="Thioredoxin-like_sf"/>
</dbReference>
<accession>A0AAW1QMM8</accession>
<dbReference type="PANTHER" id="PTHR42899">
    <property type="entry name" value="SPERMATOGENESIS-ASSOCIATED PROTEIN 20"/>
    <property type="match status" value="1"/>
</dbReference>
<proteinExistence type="predicted"/>
<dbReference type="InterPro" id="IPR024705">
    <property type="entry name" value="Ssp411"/>
</dbReference>
<dbReference type="GO" id="GO:0005975">
    <property type="term" value="P:carbohydrate metabolic process"/>
    <property type="evidence" value="ECO:0007669"/>
    <property type="project" value="InterPro"/>
</dbReference>
<dbReference type="PIRSF" id="PIRSF006402">
    <property type="entry name" value="UCP006402_thioredoxin"/>
    <property type="match status" value="1"/>
</dbReference>
<feature type="domain" description="Spermatogenesis-associated protein 20-like TRX" evidence="1">
    <location>
        <begin position="9"/>
        <end position="169"/>
    </location>
</feature>
<dbReference type="Gene3D" id="3.40.30.10">
    <property type="entry name" value="Glutaredoxin"/>
    <property type="match status" value="1"/>
</dbReference>
<keyword evidence="3" id="KW-1185">Reference proteome</keyword>
<sequence>MGTASKPINRLANEESPYLLQHQHNPVDWYAWGEDAFAKAKKEDKPVFLSVGYSTCHWCHVMERESFENNEIAKLLNQHFVSIKVDREERPDVDRVYMTFVQATTGSGGWPMSAFLTPDLQPFYGGTYLPPCDAFGRPGFPTVLRKIAEMWASKRDAIKASGADIVAQLTQAVSAPAEESKELGAGAAARHIDACASMLATRYDARHGGFGGAPKFPRVSELNLLLVKALRDRSQSGGKPGAAECMAVDTLLRMAGGGIYDHVGGGFHRYSVDELWHVPHFEKMLYDQPQLVRAHLDAFALTGGRRHAAAARGVLDYLLRDLAAPGGGFYSAEDADSVNPEGKKTEGAFYLWRADEVAEALGGGLRAVLFAARYGVRAEGNCTMSPSSDPHGEFVGLNCLIERGSVADAAAAAGVPGALAEGMLADARETLHKRRAQRPRPHLDDKVVAAWNGMAIGAFASAARVLAAEDPPLGRAFPIEGTPAHTYLQTAVDAANVVQQRLWDPAAHRLKRSFCRNTSAVDAFAEDYAAMVAGLLDLYGAGGGTRWLAWAQELQAAMDAHFWDAERGGYYATAGHDASILLRMKEDQDNAEPAASSIAVANLARLAALAAPGSAGADALATRAAATAGAFAGRLEDMAQALPQLCASLHLLDAGHLRQVIIAGRTGAPDTEALLDAAHAPFAPDKAIILVDPASTEDMAFWREHNPAVLEMVEGAGLTAGTCPATAFVCQNFTCLAPTCEPKRLRTALAAPRQAPAAKGAAKPVDVEQLLGSKQ</sequence>
<dbReference type="InterPro" id="IPR008928">
    <property type="entry name" value="6-hairpin_glycosidase_sf"/>
</dbReference>